<dbReference type="Proteomes" id="UP000198828">
    <property type="component" value="Unassembled WGS sequence"/>
</dbReference>
<dbReference type="EMBL" id="FNNG01000004">
    <property type="protein sequence ID" value="SDW75356.1"/>
    <property type="molecule type" value="Genomic_DNA"/>
</dbReference>
<dbReference type="OrthoDB" id="9096700at2"/>
<sequence length="132" mass="15224">MRENLSGVFFLVFIAIWLQSVLVIFQKRSLASHIMKYKDLGVVKCGIASNRFGIKKYYLLVADGDGKILKAEKLTGLTVFSRFKSDDSNKERTVFEIINKHHNVKEDRLKLIEKAKLDAAQQMNLELEYLKD</sequence>
<reference evidence="2 3" key="1">
    <citation type="submission" date="2016-10" db="EMBL/GenBank/DDBJ databases">
        <authorList>
            <person name="de Groot N.N."/>
        </authorList>
    </citation>
    <scope>NUCLEOTIDE SEQUENCE [LARGE SCALE GENOMIC DNA]</scope>
    <source>
        <strain evidence="2 3">DSM 23310</strain>
    </source>
</reference>
<organism evidence="2 3">
    <name type="scientific">Tepidimicrobium xylanilyticum</name>
    <dbReference type="NCBI Taxonomy" id="1123352"/>
    <lineage>
        <taxon>Bacteria</taxon>
        <taxon>Bacillati</taxon>
        <taxon>Bacillota</taxon>
        <taxon>Tissierellia</taxon>
        <taxon>Tissierellales</taxon>
        <taxon>Tepidimicrobiaceae</taxon>
        <taxon>Tepidimicrobium</taxon>
    </lineage>
</organism>
<keyword evidence="1" id="KW-0472">Membrane</keyword>
<accession>A0A1H2W4G4</accession>
<keyword evidence="1" id="KW-0812">Transmembrane</keyword>
<evidence type="ECO:0000313" key="2">
    <source>
        <dbReference type="EMBL" id="SDW75356.1"/>
    </source>
</evidence>
<dbReference type="Pfam" id="PF06923">
    <property type="entry name" value="GutM"/>
    <property type="match status" value="1"/>
</dbReference>
<gene>
    <name evidence="2" type="ORF">SAMN05660923_01162</name>
</gene>
<keyword evidence="1" id="KW-1133">Transmembrane helix</keyword>
<name>A0A1H2W4G4_9FIRM</name>
<keyword evidence="3" id="KW-1185">Reference proteome</keyword>
<dbReference type="RefSeq" id="WP_093751743.1">
    <property type="nucleotide sequence ID" value="NZ_FNNG01000004.1"/>
</dbReference>
<feature type="transmembrane region" description="Helical" evidence="1">
    <location>
        <begin position="6"/>
        <end position="25"/>
    </location>
</feature>
<evidence type="ECO:0000256" key="1">
    <source>
        <dbReference type="SAM" id="Phobius"/>
    </source>
</evidence>
<dbReference type="AlphaFoldDB" id="A0A1H2W4G4"/>
<proteinExistence type="predicted"/>
<dbReference type="InterPro" id="IPR009693">
    <property type="entry name" value="Glucitol_operon_activator"/>
</dbReference>
<protein>
    <submittedName>
        <fullName evidence="2">Glucitol operon activator protein</fullName>
    </submittedName>
</protein>
<evidence type="ECO:0000313" key="3">
    <source>
        <dbReference type="Proteomes" id="UP000198828"/>
    </source>
</evidence>